<comment type="caution">
    <text evidence="1">The sequence shown here is derived from an EMBL/GenBank/DDBJ whole genome shotgun (WGS) entry which is preliminary data.</text>
</comment>
<dbReference type="RefSeq" id="WP_025048815.1">
    <property type="nucleotide sequence ID" value="NZ_QBKU01000002.1"/>
</dbReference>
<sequence>MTEGSKSYIDRDGDALELDDAWVSSAKRGRPTMPASVRKKRVNLMLDPDVVDGLKAHGNMSAEVNSILRRALGL</sequence>
<organism evidence="1 2">
    <name type="scientific">Sulfitobacter mediterraneus</name>
    <dbReference type="NCBI Taxonomy" id="83219"/>
    <lineage>
        <taxon>Bacteria</taxon>
        <taxon>Pseudomonadati</taxon>
        <taxon>Pseudomonadota</taxon>
        <taxon>Alphaproteobacteria</taxon>
        <taxon>Rhodobacterales</taxon>
        <taxon>Roseobacteraceae</taxon>
        <taxon>Sulfitobacter</taxon>
    </lineage>
</organism>
<name>A0A2T6CIF6_9RHOB</name>
<reference evidence="1 2" key="1">
    <citation type="submission" date="2018-04" db="EMBL/GenBank/DDBJ databases">
        <title>Genomic Encyclopedia of Archaeal and Bacterial Type Strains, Phase II (KMG-II): from individual species to whole genera.</title>
        <authorList>
            <person name="Goeker M."/>
        </authorList>
    </citation>
    <scope>NUCLEOTIDE SEQUENCE [LARGE SCALE GENOMIC DNA]</scope>
    <source>
        <strain evidence="1 2">DSM 12244</strain>
    </source>
</reference>
<dbReference type="InterPro" id="IPR025528">
    <property type="entry name" value="BrnA_antitoxin"/>
</dbReference>
<dbReference type="EMBL" id="QBKU01000002">
    <property type="protein sequence ID" value="PTX75295.1"/>
    <property type="molecule type" value="Genomic_DNA"/>
</dbReference>
<protein>
    <submittedName>
        <fullName evidence="1">BrnA antitoxin of type II toxin-antitoxin system</fullName>
    </submittedName>
</protein>
<accession>A0A2T6CIF6</accession>
<dbReference type="Pfam" id="PF14384">
    <property type="entry name" value="BrnA_antitoxin"/>
    <property type="match status" value="1"/>
</dbReference>
<gene>
    <name evidence="1" type="ORF">C8N31_102400</name>
</gene>
<evidence type="ECO:0000313" key="1">
    <source>
        <dbReference type="EMBL" id="PTX75295.1"/>
    </source>
</evidence>
<proteinExistence type="predicted"/>
<dbReference type="OrthoDB" id="361944at2"/>
<evidence type="ECO:0000313" key="2">
    <source>
        <dbReference type="Proteomes" id="UP000244092"/>
    </source>
</evidence>
<dbReference type="AlphaFoldDB" id="A0A2T6CIF6"/>
<dbReference type="Proteomes" id="UP000244092">
    <property type="component" value="Unassembled WGS sequence"/>
</dbReference>